<evidence type="ECO:0000313" key="6">
    <source>
        <dbReference type="Proteomes" id="UP000549394"/>
    </source>
</evidence>
<keyword evidence="1 3" id="KW-0732">Signal</keyword>
<evidence type="ECO:0000256" key="2">
    <source>
        <dbReference type="SAM" id="Phobius"/>
    </source>
</evidence>
<reference evidence="5 6" key="1">
    <citation type="submission" date="2020-08" db="EMBL/GenBank/DDBJ databases">
        <authorList>
            <person name="Hejnol A."/>
        </authorList>
    </citation>
    <scope>NUCLEOTIDE SEQUENCE [LARGE SCALE GENOMIC DNA]</scope>
</reference>
<dbReference type="InterPro" id="IPR017853">
    <property type="entry name" value="GH"/>
</dbReference>
<dbReference type="PANTHER" id="PTHR43405:SF1">
    <property type="entry name" value="GLYCOSYL HYDROLASE DIGH"/>
    <property type="match status" value="1"/>
</dbReference>
<keyword evidence="2" id="KW-0812">Transmembrane</keyword>
<protein>
    <submittedName>
        <fullName evidence="5">DgyrCDS2933</fullName>
    </submittedName>
</protein>
<feature type="transmembrane region" description="Helical" evidence="2">
    <location>
        <begin position="880"/>
        <end position="900"/>
    </location>
</feature>
<evidence type="ECO:0000256" key="3">
    <source>
        <dbReference type="SAM" id="SignalP"/>
    </source>
</evidence>
<evidence type="ECO:0000313" key="5">
    <source>
        <dbReference type="EMBL" id="CAD5113764.1"/>
    </source>
</evidence>
<dbReference type="SUPFAM" id="SSF51445">
    <property type="entry name" value="(Trans)glycosidases"/>
    <property type="match status" value="1"/>
</dbReference>
<keyword evidence="2" id="KW-0472">Membrane</keyword>
<dbReference type="InterPro" id="IPR003790">
    <property type="entry name" value="GHL10"/>
</dbReference>
<dbReference type="Gene3D" id="3.20.20.80">
    <property type="entry name" value="Glycosidases"/>
    <property type="match status" value="1"/>
</dbReference>
<feature type="domain" description="Glycosyl hydrolase-like 10" evidence="4">
    <location>
        <begin position="928"/>
        <end position="1243"/>
    </location>
</feature>
<comment type="caution">
    <text evidence="5">The sequence shown here is derived from an EMBL/GenBank/DDBJ whole genome shotgun (WGS) entry which is preliminary data.</text>
</comment>
<dbReference type="OrthoDB" id="2018923at2759"/>
<accession>A0A7I8VDH1</accession>
<keyword evidence="2" id="KW-1133">Transmembrane helix</keyword>
<evidence type="ECO:0000259" key="4">
    <source>
        <dbReference type="Pfam" id="PF02638"/>
    </source>
</evidence>
<name>A0A7I8VDH1_9ANNE</name>
<gene>
    <name evidence="5" type="ORF">DGYR_LOCUS2699</name>
</gene>
<sequence length="1405" mass="160788">MFGWKLLVITLIVTIVVCNASAKNVTKNTKKVNNKDKKILESKSSKITVKPKQKKLPVKVTKSPKPIKNNLNKNSTKHKNKQIGNNLKLSKQKPNHPQLLFDRNHLKALRNGWNKTSPFIKQQIMRVVERDIKFPLTDLNETFITKHGFILGSNLPLYTIYCEIHQNKTCKENLLEMMDFVVKLKTWKDERFMSDKTLSTMISGFTISIDIIMDSLPSWRISKYTKKLELEAQRLYADSRSLWWGSNPLHEISVNNHMALFLVGLFGKIQKNNNSSLWIVSGGRFLDRVLHIANGVTDGSLPISLLDSQKASLPLMIYIHLTERHYQIPAAAQSWIYSHLVFTLHEILPLFSIPDSVVDQHPRWCYGPEAQLAFLDRFAAADGRASWILNKILVNNAYKDIISVRKSWKVTPSLFYYLIWKADGIKPTRPRLTAGLFHLPDSGLLRYRDTNWDLFLRASRPYGPTVQDALEKSTLDFSYTNLTSLDEPPYQGGFNLIIRGIPVFTAFQGSVFTDLQNSISFLVRNSDENGCLKPWFGQLGECSERRSLFSKSDVIAATRTIKELTLLAVDIADAYPSFLKLNSVQRRVLVLGSEMLIIVDHIHAHSDTPIRLMSSSFANMYFSWEEGKSLPGFPVNFLNTPDGKIQVQVTSLSSTSKRVKTEIVNTTVIEKSGGKIDVSLLNVTFALDDSLSTIVYIIGAPNVQVISNRMGSLEYEVIMRYADRNICEINDLKTNDTVSFEAFKSVKKRKIMDLKRIGARSSPFFKRVRNAKEFGKKFRKYSPLTKDFESDGFADIDHIVEKDLIKKATPTKPSTTPITTTVPGTTTQFTDWNMKGLNSIERDIFLRIHSRKIASNEEVKQQRHEVNYNKLPNLSTHPTVAFTVIVILSFILAIIIFKIFIFSKMKLVIIGLAVFLAGSFARIEPNEEFRAVWVATVNNLDWPSSKTLRVPQQILELQRIIDYVKESRMNAIIFQIRPAGDALYNSSIEPWSVYMTNSQGTPPSPFYDPLSFLIAKAHEQNIEVHAWVNPYRANLRPDWTGLAPNHMANEFRQYAYPYGNYLWMDPGAKPVQDRLSKVIRDVLDRYDVDGIHWDDYFYPYPVNSVSFPDDKTYNDYLSAGGALPRDDWRRKNVNDLVQRVYNEIKALKRHVKFSISPFGIYRPGHPEGMPRPIAGFDQYTQLYADAKLWLQNGWVDFLSPQLYWEIDPPAQSYTTLLNWWCNVNQQSKNRHIYAGNAVYKIENNDWPANEIKRQIEVSRSLTELNSLGNVHFRVKLLMNNIKGIADLLKNHVYTKVAAIPPMPWLANSTFIETAKGVRTGGCLIIWNKPTQPVHKWGLFKWRDNEWSLTNILSGKLIHAEVREPGRYAVAAYNEGWVKSILSDQVEVTEFQLNEFDPYFAAGCDQ</sequence>
<dbReference type="PANTHER" id="PTHR43405">
    <property type="entry name" value="GLYCOSYL HYDROLASE DIGH"/>
    <property type="match status" value="1"/>
</dbReference>
<feature type="transmembrane region" description="Helical" evidence="2">
    <location>
        <begin position="907"/>
        <end position="923"/>
    </location>
</feature>
<dbReference type="Pfam" id="PF02638">
    <property type="entry name" value="GHL10"/>
    <property type="match status" value="1"/>
</dbReference>
<feature type="chain" id="PRO_5029523900" evidence="3">
    <location>
        <begin position="23"/>
        <end position="1405"/>
    </location>
</feature>
<proteinExistence type="predicted"/>
<feature type="signal peptide" evidence="3">
    <location>
        <begin position="1"/>
        <end position="22"/>
    </location>
</feature>
<keyword evidence="6" id="KW-1185">Reference proteome</keyword>
<dbReference type="InterPro" id="IPR052177">
    <property type="entry name" value="Divisome_Glycosyl_Hydrolase"/>
</dbReference>
<dbReference type="EMBL" id="CAJFCJ010000004">
    <property type="protein sequence ID" value="CAD5113764.1"/>
    <property type="molecule type" value="Genomic_DNA"/>
</dbReference>
<dbReference type="Proteomes" id="UP000549394">
    <property type="component" value="Unassembled WGS sequence"/>
</dbReference>
<evidence type="ECO:0000256" key="1">
    <source>
        <dbReference type="ARBA" id="ARBA00022729"/>
    </source>
</evidence>
<organism evidence="5 6">
    <name type="scientific">Dimorphilus gyrociliatus</name>
    <dbReference type="NCBI Taxonomy" id="2664684"/>
    <lineage>
        <taxon>Eukaryota</taxon>
        <taxon>Metazoa</taxon>
        <taxon>Spiralia</taxon>
        <taxon>Lophotrochozoa</taxon>
        <taxon>Annelida</taxon>
        <taxon>Polychaeta</taxon>
        <taxon>Polychaeta incertae sedis</taxon>
        <taxon>Dinophilidae</taxon>
        <taxon>Dimorphilus</taxon>
    </lineage>
</organism>